<dbReference type="EMBL" id="GG745352">
    <property type="protein sequence ID" value="KNE67285.1"/>
    <property type="molecule type" value="Genomic_DNA"/>
</dbReference>
<keyword evidence="2" id="KW-0472">Membrane</keyword>
<proteinExistence type="predicted"/>
<evidence type="ECO:0000256" key="1">
    <source>
        <dbReference type="SAM" id="MobiDB-lite"/>
    </source>
</evidence>
<organism evidence="3 4">
    <name type="scientific">Allomyces macrogynus (strain ATCC 38327)</name>
    <name type="common">Allomyces javanicus var. macrogynus</name>
    <dbReference type="NCBI Taxonomy" id="578462"/>
    <lineage>
        <taxon>Eukaryota</taxon>
        <taxon>Fungi</taxon>
        <taxon>Fungi incertae sedis</taxon>
        <taxon>Blastocladiomycota</taxon>
        <taxon>Blastocladiomycetes</taxon>
        <taxon>Blastocladiales</taxon>
        <taxon>Blastocladiaceae</taxon>
        <taxon>Allomyces</taxon>
    </lineage>
</organism>
<keyword evidence="2" id="KW-1133">Transmembrane helix</keyword>
<feature type="region of interest" description="Disordered" evidence="1">
    <location>
        <begin position="123"/>
        <end position="168"/>
    </location>
</feature>
<evidence type="ECO:0000313" key="4">
    <source>
        <dbReference type="Proteomes" id="UP000054350"/>
    </source>
</evidence>
<feature type="region of interest" description="Disordered" evidence="1">
    <location>
        <begin position="37"/>
        <end position="73"/>
    </location>
</feature>
<reference evidence="3 4" key="1">
    <citation type="submission" date="2009-11" db="EMBL/GenBank/DDBJ databases">
        <title>Annotation of Allomyces macrogynus ATCC 38327.</title>
        <authorList>
            <consortium name="The Broad Institute Genome Sequencing Platform"/>
            <person name="Russ C."/>
            <person name="Cuomo C."/>
            <person name="Burger G."/>
            <person name="Gray M.W."/>
            <person name="Holland P.W.H."/>
            <person name="King N."/>
            <person name="Lang F.B.F."/>
            <person name="Roger A.J."/>
            <person name="Ruiz-Trillo I."/>
            <person name="Young S.K."/>
            <person name="Zeng Q."/>
            <person name="Gargeya S."/>
            <person name="Fitzgerald M."/>
            <person name="Haas B."/>
            <person name="Abouelleil A."/>
            <person name="Alvarado L."/>
            <person name="Arachchi H.M."/>
            <person name="Berlin A."/>
            <person name="Chapman S.B."/>
            <person name="Gearin G."/>
            <person name="Goldberg J."/>
            <person name="Griggs A."/>
            <person name="Gujja S."/>
            <person name="Hansen M."/>
            <person name="Heiman D."/>
            <person name="Howarth C."/>
            <person name="Larimer J."/>
            <person name="Lui A."/>
            <person name="MacDonald P.J.P."/>
            <person name="McCowen C."/>
            <person name="Montmayeur A."/>
            <person name="Murphy C."/>
            <person name="Neiman D."/>
            <person name="Pearson M."/>
            <person name="Priest M."/>
            <person name="Roberts A."/>
            <person name="Saif S."/>
            <person name="Shea T."/>
            <person name="Sisk P."/>
            <person name="Stolte C."/>
            <person name="Sykes S."/>
            <person name="Wortman J."/>
            <person name="Nusbaum C."/>
            <person name="Birren B."/>
        </authorList>
    </citation>
    <scope>NUCLEOTIDE SEQUENCE [LARGE SCALE GENOMIC DNA]</scope>
    <source>
        <strain evidence="3 4">ATCC 38327</strain>
    </source>
</reference>
<evidence type="ECO:0000256" key="2">
    <source>
        <dbReference type="SAM" id="Phobius"/>
    </source>
</evidence>
<feature type="compositionally biased region" description="Low complexity" evidence="1">
    <location>
        <begin position="40"/>
        <end position="54"/>
    </location>
</feature>
<evidence type="ECO:0000313" key="3">
    <source>
        <dbReference type="EMBL" id="KNE67285.1"/>
    </source>
</evidence>
<reference evidence="4" key="2">
    <citation type="submission" date="2009-11" db="EMBL/GenBank/DDBJ databases">
        <title>The Genome Sequence of Allomyces macrogynus strain ATCC 38327.</title>
        <authorList>
            <consortium name="The Broad Institute Genome Sequencing Platform"/>
            <person name="Russ C."/>
            <person name="Cuomo C."/>
            <person name="Shea T."/>
            <person name="Young S.K."/>
            <person name="Zeng Q."/>
            <person name="Koehrsen M."/>
            <person name="Haas B."/>
            <person name="Borodovsky M."/>
            <person name="Guigo R."/>
            <person name="Alvarado L."/>
            <person name="Berlin A."/>
            <person name="Borenstein D."/>
            <person name="Chen Z."/>
            <person name="Engels R."/>
            <person name="Freedman E."/>
            <person name="Gellesch M."/>
            <person name="Goldberg J."/>
            <person name="Griggs A."/>
            <person name="Gujja S."/>
            <person name="Heiman D."/>
            <person name="Hepburn T."/>
            <person name="Howarth C."/>
            <person name="Jen D."/>
            <person name="Larson L."/>
            <person name="Lewis B."/>
            <person name="Mehta T."/>
            <person name="Park D."/>
            <person name="Pearson M."/>
            <person name="Roberts A."/>
            <person name="Saif S."/>
            <person name="Shenoy N."/>
            <person name="Sisk P."/>
            <person name="Stolte C."/>
            <person name="Sykes S."/>
            <person name="Walk T."/>
            <person name="White J."/>
            <person name="Yandava C."/>
            <person name="Burger G."/>
            <person name="Gray M.W."/>
            <person name="Holland P.W.H."/>
            <person name="King N."/>
            <person name="Lang F.B.F."/>
            <person name="Roger A.J."/>
            <person name="Ruiz-Trillo I."/>
            <person name="Lander E."/>
            <person name="Nusbaum C."/>
        </authorList>
    </citation>
    <scope>NUCLEOTIDE SEQUENCE [LARGE SCALE GENOMIC DNA]</scope>
    <source>
        <strain evidence="4">ATCC 38327</strain>
    </source>
</reference>
<dbReference type="STRING" id="578462.A0A0L0SY12"/>
<keyword evidence="4" id="KW-1185">Reference proteome</keyword>
<protein>
    <submittedName>
        <fullName evidence="3">Uncharacterized protein</fullName>
    </submittedName>
</protein>
<keyword evidence="2" id="KW-0812">Transmembrane</keyword>
<sequence>MISAFASPRKSSQRGHERQVDWVVASLQRPLCDAVHAVVGPGSPSRTRSRSPGPDLYLPTRTTRTTSPGAPRRPFVQWLRRTTILATGGSTRSRTRLVRAVLAVAVFALLLVTYQAVSTRHHARSSSAIARSAPPPDDVQVDFDDDLPDDPITPIRAAPPPSSDLLRPGKHLTYLPHGGYQAQRQALEHALVLAKAMGRNLLVPPLLVGPGAVPGAPILDLQRKLLDVPIDRLRSWRGEFQWAEDEDVLFTTTFSETARWWAAAGKVSWWGQREHEHVALGTDNFEVDDDDADPVRTGAVALMRAVASASTSTGSVPELVATRGVRMPLDPADPERKPHVYLIPGNAPITNDDNEVQGSASIRIDDLVEQTVDADLIVVGSLAALDRVRLIGKAWLEVREKVMETTARPKLSPDAQSAALAIVKVLGGPDQFVAAHFWSHEADNDEAVAHRIAAAIKARLALNPSLEQHSSPLCPTTTTGPTIFLIATTPAQIRAITDHFPCTTALSSFLSPGDETGIGRHLRAAPTAWAAVDGAVASAAATFVGAEGNAFSDQVVRQWVLRACGTVKGGVGKKCAARAVRV</sequence>
<feature type="transmembrane region" description="Helical" evidence="2">
    <location>
        <begin position="97"/>
        <end position="117"/>
    </location>
</feature>
<name>A0A0L0SY12_ALLM3</name>
<feature type="compositionally biased region" description="Acidic residues" evidence="1">
    <location>
        <begin position="139"/>
        <end position="149"/>
    </location>
</feature>
<dbReference type="Proteomes" id="UP000054350">
    <property type="component" value="Unassembled WGS sequence"/>
</dbReference>
<gene>
    <name evidence="3" type="ORF">AMAG_12349</name>
</gene>
<dbReference type="AlphaFoldDB" id="A0A0L0SY12"/>
<accession>A0A0L0SY12</accession>
<dbReference type="VEuPathDB" id="FungiDB:AMAG_12349"/>